<reference evidence="3" key="1">
    <citation type="submission" date="2022-08" db="EMBL/GenBank/DDBJ databases">
        <authorList>
            <person name="Gutierrez-Valencia J."/>
        </authorList>
    </citation>
    <scope>NUCLEOTIDE SEQUENCE</scope>
</reference>
<accession>A0AAV0I9Y0</accession>
<evidence type="ECO:0000256" key="1">
    <source>
        <dbReference type="SAM" id="MobiDB-lite"/>
    </source>
</evidence>
<sequence length="200" mass="21789">MGGLLSSTSTEPSTNPTHSEKSTPPLTVSPVPGDSHNPISSLVSTEPADMSSSDRNPIEEQQTTAEESDQSKPAIEKKEGEEEEEGECGFCLFMKGGECKDAFIAWEDCVKEAENEKEDIVEKCSEVTRLLKVCLDANPEYYEPILRAEKTAEEQAMKEIREEEEQRKAAAAASAEKEGDKAASRSEVIAVEEEASSAIQ</sequence>
<feature type="domain" description="GCK" evidence="2">
    <location>
        <begin position="86"/>
        <end position="160"/>
    </location>
</feature>
<dbReference type="EMBL" id="CAMGYJ010000003">
    <property type="protein sequence ID" value="CAI0394450.1"/>
    <property type="molecule type" value="Genomic_DNA"/>
</dbReference>
<dbReference type="Proteomes" id="UP001154282">
    <property type="component" value="Unassembled WGS sequence"/>
</dbReference>
<protein>
    <recommendedName>
        <fullName evidence="2">GCK domain-containing protein</fullName>
    </recommendedName>
</protein>
<feature type="region of interest" description="Disordered" evidence="1">
    <location>
        <begin position="160"/>
        <end position="200"/>
    </location>
</feature>
<dbReference type="PANTHER" id="PTHR34357">
    <property type="entry name" value="F7A19.14 PROTEIN-RELATED"/>
    <property type="match status" value="1"/>
</dbReference>
<dbReference type="SMART" id="SM01227">
    <property type="entry name" value="GCK"/>
    <property type="match status" value="1"/>
</dbReference>
<gene>
    <name evidence="3" type="ORF">LITE_LOCUS8318</name>
</gene>
<evidence type="ECO:0000313" key="4">
    <source>
        <dbReference type="Proteomes" id="UP001154282"/>
    </source>
</evidence>
<dbReference type="InterPro" id="IPR012891">
    <property type="entry name" value="GCK_dom"/>
</dbReference>
<feature type="region of interest" description="Disordered" evidence="1">
    <location>
        <begin position="1"/>
        <end position="86"/>
    </location>
</feature>
<dbReference type="Gene3D" id="1.10.287.2900">
    <property type="match status" value="1"/>
</dbReference>
<keyword evidence="4" id="KW-1185">Reference proteome</keyword>
<feature type="compositionally biased region" description="Polar residues" evidence="1">
    <location>
        <begin position="37"/>
        <end position="65"/>
    </location>
</feature>
<comment type="caution">
    <text evidence="3">The sequence shown here is derived from an EMBL/GenBank/DDBJ whole genome shotgun (WGS) entry which is preliminary data.</text>
</comment>
<proteinExistence type="predicted"/>
<evidence type="ECO:0000313" key="3">
    <source>
        <dbReference type="EMBL" id="CAI0394450.1"/>
    </source>
</evidence>
<feature type="compositionally biased region" description="Basic and acidic residues" evidence="1">
    <location>
        <begin position="175"/>
        <end position="184"/>
    </location>
</feature>
<dbReference type="PANTHER" id="PTHR34357:SF2">
    <property type="entry name" value="F26F24.3-RELATED"/>
    <property type="match status" value="1"/>
</dbReference>
<organism evidence="3 4">
    <name type="scientific">Linum tenue</name>
    <dbReference type="NCBI Taxonomy" id="586396"/>
    <lineage>
        <taxon>Eukaryota</taxon>
        <taxon>Viridiplantae</taxon>
        <taxon>Streptophyta</taxon>
        <taxon>Embryophyta</taxon>
        <taxon>Tracheophyta</taxon>
        <taxon>Spermatophyta</taxon>
        <taxon>Magnoliopsida</taxon>
        <taxon>eudicotyledons</taxon>
        <taxon>Gunneridae</taxon>
        <taxon>Pentapetalae</taxon>
        <taxon>rosids</taxon>
        <taxon>fabids</taxon>
        <taxon>Malpighiales</taxon>
        <taxon>Linaceae</taxon>
        <taxon>Linum</taxon>
    </lineage>
</organism>
<feature type="compositionally biased region" description="Acidic residues" evidence="1">
    <location>
        <begin position="190"/>
        <end position="200"/>
    </location>
</feature>
<dbReference type="AlphaFoldDB" id="A0AAV0I9Y0"/>
<name>A0AAV0I9Y0_9ROSI</name>
<dbReference type="Pfam" id="PF07802">
    <property type="entry name" value="GCK"/>
    <property type="match status" value="1"/>
</dbReference>
<feature type="compositionally biased region" description="Low complexity" evidence="1">
    <location>
        <begin position="1"/>
        <end position="17"/>
    </location>
</feature>
<evidence type="ECO:0000259" key="2">
    <source>
        <dbReference type="SMART" id="SM01227"/>
    </source>
</evidence>